<dbReference type="SMART" id="SM00448">
    <property type="entry name" value="REC"/>
    <property type="match status" value="2"/>
</dbReference>
<sequence length="809" mass="87455">MNWRNLGELLLPAFFLLTGAGLLTSHLASQEEARAWQQAEEIALNEAGQLRSAVESELNSTLFVAGGLTAFIRTAEPAQLERQLPAMMALLYGQARNLRNIGIAPDNRIRWVFPLTGNEKAIGLYYPDNPKQWPAVRQVIESRQPFLAGPIALVQGGQGLIFRIPVFTTDGRYWGLISSVVQLETFWNRVGIRESAHQGRLRIIGADAQGAHGGVVWGQTVPLSGHTVSLPIRVPGGSWQLDYAVQLPGGERSAANVVWVAGGIITCLLIVAQLLLVLAVQRDRQRVAALSKAKDAAEAASRAKSVFLANMSHEIRTPMNGVIGMSQLLLDTPLSPQQRDYAQTMRNSSEALLTVLNDILDYSKIEAGKLEIEHIEFAPAPLLEDVCDLLGLRAQEKGLELLCDIDPLLPAKLLGDPNRLRQVVLNLLGNAIKFTQGGEVALLVRVIEAGEQLVRVEISVRDSGIGIAAHQVESIFEAFRQGDASVSRQFGGTGLGLSISRRLVALMGGELTANSAEGVGSWFSCLLPFQIAAPPAAAAWSLPEGSQVLLVERNPYARALLALQIGRCGGQPLLAGTLAEALDLLARAQAEGTLLTLALLTRELDDGDGFLLASQLKQAQPGLPMILLQGRERPLTSRFWQEAGFADTLDKPVRQSLLPVVLSRVIHGRLPVAEPPKVLPVLPQVELPLLLVEDNPVNRKVALAMLARLGLSADEAGNGLEALQMLARKDYSAVLMDVQMPEMDGLTATRVLRKGEKKVRNPNIPVIAMTANAMLGDEADCRAAGMDDYISKPVQFDRLAEVIARILAK</sequence>
<evidence type="ECO:0000256" key="5">
    <source>
        <dbReference type="ARBA" id="ARBA00022741"/>
    </source>
</evidence>
<dbReference type="Gene3D" id="1.10.287.130">
    <property type="match status" value="1"/>
</dbReference>
<dbReference type="RefSeq" id="WP_194115127.1">
    <property type="nucleotide sequence ID" value="NZ_JADFUA010000002.1"/>
</dbReference>
<dbReference type="PRINTS" id="PR00344">
    <property type="entry name" value="BCTRLSENSOR"/>
</dbReference>
<keyword evidence="3 13" id="KW-0597">Phosphoprotein</keyword>
<dbReference type="SUPFAM" id="SSF55874">
    <property type="entry name" value="ATPase domain of HSP90 chaperone/DNA topoisomerase II/histidine kinase"/>
    <property type="match status" value="1"/>
</dbReference>
<dbReference type="CDD" id="cd16922">
    <property type="entry name" value="HATPase_EvgS-ArcB-TorS-like"/>
    <property type="match status" value="1"/>
</dbReference>
<dbReference type="Pfam" id="PF03924">
    <property type="entry name" value="CHASE"/>
    <property type="match status" value="1"/>
</dbReference>
<organism evidence="18 19">
    <name type="scientific">Chitinilyticum piscinae</name>
    <dbReference type="NCBI Taxonomy" id="2866724"/>
    <lineage>
        <taxon>Bacteria</taxon>
        <taxon>Pseudomonadati</taxon>
        <taxon>Pseudomonadota</taxon>
        <taxon>Betaproteobacteria</taxon>
        <taxon>Neisseriales</taxon>
        <taxon>Chitinibacteraceae</taxon>
        <taxon>Chitinilyticum</taxon>
    </lineage>
</organism>
<evidence type="ECO:0000313" key="18">
    <source>
        <dbReference type="EMBL" id="MBE9608601.1"/>
    </source>
</evidence>
<evidence type="ECO:0000256" key="3">
    <source>
        <dbReference type="ARBA" id="ARBA00022553"/>
    </source>
</evidence>
<dbReference type="InterPro" id="IPR006189">
    <property type="entry name" value="CHASE_dom"/>
</dbReference>
<dbReference type="AlphaFoldDB" id="A0A8J7FQ49"/>
<dbReference type="SMART" id="SM00387">
    <property type="entry name" value="HATPase_c"/>
    <property type="match status" value="1"/>
</dbReference>
<dbReference type="PROSITE" id="PS50110">
    <property type="entry name" value="RESPONSE_REGULATORY"/>
    <property type="match status" value="2"/>
</dbReference>
<feature type="transmembrane region" description="Helical" evidence="14">
    <location>
        <begin position="257"/>
        <end position="280"/>
    </location>
</feature>
<dbReference type="SMART" id="SM00388">
    <property type="entry name" value="HisKA"/>
    <property type="match status" value="1"/>
</dbReference>
<evidence type="ECO:0000259" key="15">
    <source>
        <dbReference type="PROSITE" id="PS50109"/>
    </source>
</evidence>
<evidence type="ECO:0000256" key="9">
    <source>
        <dbReference type="ARBA" id="ARBA00058004"/>
    </source>
</evidence>
<dbReference type="Pfam" id="PF00072">
    <property type="entry name" value="Response_reg"/>
    <property type="match status" value="1"/>
</dbReference>
<dbReference type="CDD" id="cd17546">
    <property type="entry name" value="REC_hyHK_CKI1_RcsC-like"/>
    <property type="match status" value="1"/>
</dbReference>
<keyword evidence="14" id="KW-1133">Transmembrane helix</keyword>
<feature type="domain" description="Response regulatory" evidence="16">
    <location>
        <begin position="547"/>
        <end position="666"/>
    </location>
</feature>
<dbReference type="SMART" id="SM01079">
    <property type="entry name" value="CHASE"/>
    <property type="match status" value="1"/>
</dbReference>
<dbReference type="FunFam" id="1.10.287.130:FF:000002">
    <property type="entry name" value="Two-component osmosensing histidine kinase"/>
    <property type="match status" value="1"/>
</dbReference>
<proteinExistence type="predicted"/>
<dbReference type="Gene3D" id="3.40.50.2300">
    <property type="match status" value="2"/>
</dbReference>
<evidence type="ECO:0000256" key="11">
    <source>
        <dbReference type="ARBA" id="ARBA00068150"/>
    </source>
</evidence>
<evidence type="ECO:0000313" key="19">
    <source>
        <dbReference type="Proteomes" id="UP000604481"/>
    </source>
</evidence>
<evidence type="ECO:0000256" key="7">
    <source>
        <dbReference type="ARBA" id="ARBA00022840"/>
    </source>
</evidence>
<dbReference type="Pfam" id="PF02518">
    <property type="entry name" value="HATPase_c"/>
    <property type="match status" value="1"/>
</dbReference>
<keyword evidence="7" id="KW-0067">ATP-binding</keyword>
<dbReference type="PROSITE" id="PS50839">
    <property type="entry name" value="CHASE"/>
    <property type="match status" value="1"/>
</dbReference>
<dbReference type="GO" id="GO:0000155">
    <property type="term" value="F:phosphorelay sensor kinase activity"/>
    <property type="evidence" value="ECO:0007669"/>
    <property type="project" value="InterPro"/>
</dbReference>
<dbReference type="SUPFAM" id="SSF47384">
    <property type="entry name" value="Homodimeric domain of signal transducing histidine kinase"/>
    <property type="match status" value="1"/>
</dbReference>
<gene>
    <name evidence="18" type="ORF">INR99_04495</name>
</gene>
<dbReference type="Pfam" id="PF00512">
    <property type="entry name" value="HisKA"/>
    <property type="match status" value="1"/>
</dbReference>
<comment type="caution">
    <text evidence="18">The sequence shown here is derived from an EMBL/GenBank/DDBJ whole genome shotgun (WGS) entry which is preliminary data.</text>
</comment>
<name>A0A8J7FQ49_9NEIS</name>
<evidence type="ECO:0000256" key="8">
    <source>
        <dbReference type="ARBA" id="ARBA00023012"/>
    </source>
</evidence>
<dbReference type="Gene3D" id="3.30.565.10">
    <property type="entry name" value="Histidine kinase-like ATPase, C-terminal domain"/>
    <property type="match status" value="1"/>
</dbReference>
<keyword evidence="14" id="KW-0812">Transmembrane</keyword>
<dbReference type="InterPro" id="IPR011006">
    <property type="entry name" value="CheY-like_superfamily"/>
</dbReference>
<dbReference type="InterPro" id="IPR036097">
    <property type="entry name" value="HisK_dim/P_sf"/>
</dbReference>
<evidence type="ECO:0000256" key="1">
    <source>
        <dbReference type="ARBA" id="ARBA00000085"/>
    </source>
</evidence>
<dbReference type="PANTHER" id="PTHR45339:SF1">
    <property type="entry name" value="HYBRID SIGNAL TRANSDUCTION HISTIDINE KINASE J"/>
    <property type="match status" value="1"/>
</dbReference>
<dbReference type="PANTHER" id="PTHR45339">
    <property type="entry name" value="HYBRID SIGNAL TRANSDUCTION HISTIDINE KINASE J"/>
    <property type="match status" value="1"/>
</dbReference>
<keyword evidence="6" id="KW-0418">Kinase</keyword>
<evidence type="ECO:0000256" key="12">
    <source>
        <dbReference type="ARBA" id="ARBA00070152"/>
    </source>
</evidence>
<dbReference type="GO" id="GO:0005524">
    <property type="term" value="F:ATP binding"/>
    <property type="evidence" value="ECO:0007669"/>
    <property type="project" value="UniProtKB-KW"/>
</dbReference>
<dbReference type="InterPro" id="IPR004358">
    <property type="entry name" value="Sig_transdc_His_kin-like_C"/>
</dbReference>
<evidence type="ECO:0000256" key="14">
    <source>
        <dbReference type="SAM" id="Phobius"/>
    </source>
</evidence>
<dbReference type="InterPro" id="IPR001789">
    <property type="entry name" value="Sig_transdc_resp-reg_receiver"/>
</dbReference>
<reference evidence="18 19" key="1">
    <citation type="submission" date="2020-10" db="EMBL/GenBank/DDBJ databases">
        <title>The genome sequence of Chitinilyticum litopenaei 4Y14.</title>
        <authorList>
            <person name="Liu Y."/>
        </authorList>
    </citation>
    <scope>NUCLEOTIDE SEQUENCE [LARGE SCALE GENOMIC DNA]</scope>
    <source>
        <strain evidence="18 19">4Y14</strain>
    </source>
</reference>
<dbReference type="InterPro" id="IPR005467">
    <property type="entry name" value="His_kinase_dom"/>
</dbReference>
<dbReference type="EC" id="2.7.13.3" evidence="2"/>
<dbReference type="CDD" id="cd00156">
    <property type="entry name" value="REC"/>
    <property type="match status" value="1"/>
</dbReference>
<dbReference type="SUPFAM" id="SSF52172">
    <property type="entry name" value="CheY-like"/>
    <property type="match status" value="2"/>
</dbReference>
<feature type="domain" description="CHASE" evidence="17">
    <location>
        <begin position="109"/>
        <end position="186"/>
    </location>
</feature>
<dbReference type="FunFam" id="3.30.565.10:FF:000010">
    <property type="entry name" value="Sensor histidine kinase RcsC"/>
    <property type="match status" value="1"/>
</dbReference>
<comment type="catalytic activity">
    <reaction evidence="1">
        <text>ATP + protein L-histidine = ADP + protein N-phospho-L-histidine.</text>
        <dbReference type="EC" id="2.7.13.3"/>
    </reaction>
</comment>
<keyword evidence="5" id="KW-0547">Nucleotide-binding</keyword>
<comment type="function">
    <text evidence="9">Member of the two-component regulatory system BvgS/BvgA. Phosphorylates BvgA via a four-step phosphorelay in response to environmental signals.</text>
</comment>
<dbReference type="PROSITE" id="PS50109">
    <property type="entry name" value="HIS_KIN"/>
    <property type="match status" value="1"/>
</dbReference>
<dbReference type="InterPro" id="IPR036890">
    <property type="entry name" value="HATPase_C_sf"/>
</dbReference>
<evidence type="ECO:0000256" key="2">
    <source>
        <dbReference type="ARBA" id="ARBA00012438"/>
    </source>
</evidence>
<evidence type="ECO:0000259" key="17">
    <source>
        <dbReference type="PROSITE" id="PS50839"/>
    </source>
</evidence>
<feature type="domain" description="Response regulatory" evidence="16">
    <location>
        <begin position="688"/>
        <end position="807"/>
    </location>
</feature>
<evidence type="ECO:0000256" key="13">
    <source>
        <dbReference type="PROSITE-ProRule" id="PRU00169"/>
    </source>
</evidence>
<keyword evidence="8" id="KW-0902">Two-component regulatory system</keyword>
<dbReference type="CDD" id="cd00082">
    <property type="entry name" value="HisKA"/>
    <property type="match status" value="1"/>
</dbReference>
<comment type="subunit">
    <text evidence="10">At low DSF concentrations, interacts with RpfF.</text>
</comment>
<evidence type="ECO:0000256" key="4">
    <source>
        <dbReference type="ARBA" id="ARBA00022679"/>
    </source>
</evidence>
<accession>A0A8J7FQ49</accession>
<comment type="caution">
    <text evidence="13">Lacks conserved residue(s) required for the propagation of feature annotation.</text>
</comment>
<evidence type="ECO:0000259" key="16">
    <source>
        <dbReference type="PROSITE" id="PS50110"/>
    </source>
</evidence>
<protein>
    <recommendedName>
        <fullName evidence="11">Sensory/regulatory protein RpfC</fullName>
        <ecNumber evidence="2">2.7.13.3</ecNumber>
    </recommendedName>
    <alternativeName>
        <fullName evidence="12">Virulence sensor protein BvgS</fullName>
    </alternativeName>
</protein>
<keyword evidence="14" id="KW-0472">Membrane</keyword>
<dbReference type="InterPro" id="IPR003594">
    <property type="entry name" value="HATPase_dom"/>
</dbReference>
<evidence type="ECO:0000256" key="10">
    <source>
        <dbReference type="ARBA" id="ARBA00064003"/>
    </source>
</evidence>
<feature type="domain" description="Histidine kinase" evidence="15">
    <location>
        <begin position="310"/>
        <end position="531"/>
    </location>
</feature>
<dbReference type="Proteomes" id="UP000604481">
    <property type="component" value="Unassembled WGS sequence"/>
</dbReference>
<dbReference type="EMBL" id="JADFUA010000002">
    <property type="protein sequence ID" value="MBE9608601.1"/>
    <property type="molecule type" value="Genomic_DNA"/>
</dbReference>
<keyword evidence="4" id="KW-0808">Transferase</keyword>
<feature type="modified residue" description="4-aspartylphosphate" evidence="13">
    <location>
        <position position="737"/>
    </location>
</feature>
<dbReference type="InterPro" id="IPR003661">
    <property type="entry name" value="HisK_dim/P_dom"/>
</dbReference>
<evidence type="ECO:0000256" key="6">
    <source>
        <dbReference type="ARBA" id="ARBA00022777"/>
    </source>
</evidence>
<keyword evidence="19" id="KW-1185">Reference proteome</keyword>